<proteinExistence type="predicted"/>
<keyword evidence="1" id="KW-0472">Membrane</keyword>
<keyword evidence="3" id="KW-1185">Reference proteome</keyword>
<evidence type="ECO:0000313" key="2">
    <source>
        <dbReference type="EMBL" id="VDO51676.1"/>
    </source>
</evidence>
<feature type="transmembrane region" description="Helical" evidence="1">
    <location>
        <begin position="82"/>
        <end position="103"/>
    </location>
</feature>
<organism evidence="4">
    <name type="scientific">Brugia timori</name>
    <dbReference type="NCBI Taxonomy" id="42155"/>
    <lineage>
        <taxon>Eukaryota</taxon>
        <taxon>Metazoa</taxon>
        <taxon>Ecdysozoa</taxon>
        <taxon>Nematoda</taxon>
        <taxon>Chromadorea</taxon>
        <taxon>Rhabditida</taxon>
        <taxon>Spirurina</taxon>
        <taxon>Spiruromorpha</taxon>
        <taxon>Filarioidea</taxon>
        <taxon>Onchocercidae</taxon>
        <taxon>Brugia</taxon>
    </lineage>
</organism>
<dbReference type="Proteomes" id="UP000280834">
    <property type="component" value="Unassembled WGS sequence"/>
</dbReference>
<protein>
    <submittedName>
        <fullName evidence="4">G_PROTEIN_RECEP_F1_2 domain-containing protein</fullName>
    </submittedName>
</protein>
<accession>A0A0R3RA82</accession>
<feature type="transmembrane region" description="Helical" evidence="1">
    <location>
        <begin position="43"/>
        <end position="76"/>
    </location>
</feature>
<evidence type="ECO:0000313" key="3">
    <source>
        <dbReference type="Proteomes" id="UP000280834"/>
    </source>
</evidence>
<evidence type="ECO:0000313" key="4">
    <source>
        <dbReference type="WBParaSite" id="BTMF_0001694501-mRNA-1"/>
    </source>
</evidence>
<dbReference type="AlphaFoldDB" id="A0A0R3RA82"/>
<reference evidence="2 3" key="2">
    <citation type="submission" date="2018-11" db="EMBL/GenBank/DDBJ databases">
        <authorList>
            <consortium name="Pathogen Informatics"/>
        </authorList>
    </citation>
    <scope>NUCLEOTIDE SEQUENCE [LARGE SCALE GENOMIC DNA]</scope>
</reference>
<keyword evidence="1" id="KW-0812">Transmembrane</keyword>
<evidence type="ECO:0000256" key="1">
    <source>
        <dbReference type="SAM" id="Phobius"/>
    </source>
</evidence>
<gene>
    <name evidence="2" type="ORF">BTMF_LOCUS14918</name>
</gene>
<dbReference type="EMBL" id="UZAG01021808">
    <property type="protein sequence ID" value="VDO51676.1"/>
    <property type="molecule type" value="Genomic_DNA"/>
</dbReference>
<keyword evidence="1" id="KW-1133">Transmembrane helix</keyword>
<reference evidence="4" key="1">
    <citation type="submission" date="2017-02" db="UniProtKB">
        <authorList>
            <consortium name="WormBaseParasite"/>
        </authorList>
    </citation>
    <scope>IDENTIFICATION</scope>
</reference>
<feature type="transmembrane region" description="Helical" evidence="1">
    <location>
        <begin position="12"/>
        <end position="31"/>
    </location>
</feature>
<dbReference type="WBParaSite" id="BTMF_0001694501-mRNA-1">
    <property type="protein sequence ID" value="BTMF_0001694501-mRNA-1"/>
    <property type="gene ID" value="BTMF_0001694501"/>
</dbReference>
<name>A0A0R3RA82_9BILA</name>
<sequence length="136" mass="15394">MSEFIRCYLLLPYQLVLIATTIICTTTTTAKTTIAEAPTSIRYIIYGIVQLVATTTIALLPYALLPTTLVIFTIYALIPIKIIYSSIICCILSVLQLLALIFLTQIPFAMSQIERITIQQNLLYTSYYLVKKRYGR</sequence>